<name>A0A0W0FAD1_MONRR</name>
<dbReference type="Proteomes" id="UP000054988">
    <property type="component" value="Unassembled WGS sequence"/>
</dbReference>
<organism evidence="2 3">
    <name type="scientific">Moniliophthora roreri</name>
    <name type="common">Frosty pod rot fungus</name>
    <name type="synonym">Monilia roreri</name>
    <dbReference type="NCBI Taxonomy" id="221103"/>
    <lineage>
        <taxon>Eukaryota</taxon>
        <taxon>Fungi</taxon>
        <taxon>Dikarya</taxon>
        <taxon>Basidiomycota</taxon>
        <taxon>Agaricomycotina</taxon>
        <taxon>Agaricomycetes</taxon>
        <taxon>Agaricomycetidae</taxon>
        <taxon>Agaricales</taxon>
        <taxon>Marasmiineae</taxon>
        <taxon>Marasmiaceae</taxon>
        <taxon>Moniliophthora</taxon>
    </lineage>
</organism>
<evidence type="ECO:0000256" key="1">
    <source>
        <dbReference type="SAM" id="MobiDB-lite"/>
    </source>
</evidence>
<dbReference type="EMBL" id="LATX01002178">
    <property type="protein sequence ID" value="KTB33299.1"/>
    <property type="molecule type" value="Genomic_DNA"/>
</dbReference>
<evidence type="ECO:0000313" key="3">
    <source>
        <dbReference type="Proteomes" id="UP000054988"/>
    </source>
</evidence>
<feature type="region of interest" description="Disordered" evidence="1">
    <location>
        <begin position="1"/>
        <end position="39"/>
    </location>
</feature>
<gene>
    <name evidence="2" type="ORF">WG66_14119</name>
</gene>
<dbReference type="AlphaFoldDB" id="A0A0W0FAD1"/>
<feature type="compositionally biased region" description="Basic residues" evidence="1">
    <location>
        <begin position="18"/>
        <end position="38"/>
    </location>
</feature>
<proteinExistence type="predicted"/>
<sequence>MNSAVPTANFNHTTSARARVRKVQARRTKNAKKNKRNKGWKDYSSRLEYQTKFLLNVNHLNDPAFVVPEMQSEVPVLAWTPELHAAPFDLEVTSVSHDVELTMGVEDMAFDRSILANFD</sequence>
<reference evidence="2 3" key="1">
    <citation type="submission" date="2015-12" db="EMBL/GenBank/DDBJ databases">
        <title>Draft genome sequence of Moniliophthora roreri, the causal agent of frosty pod rot of cacao.</title>
        <authorList>
            <person name="Aime M.C."/>
            <person name="Diaz-Valderrama J.R."/>
            <person name="Kijpornyongpan T."/>
            <person name="Phillips-Mora W."/>
        </authorList>
    </citation>
    <scope>NUCLEOTIDE SEQUENCE [LARGE SCALE GENOMIC DNA]</scope>
    <source>
        <strain evidence="2 3">MCA 2952</strain>
    </source>
</reference>
<protein>
    <submittedName>
        <fullName evidence="2">Uncharacterized protein</fullName>
    </submittedName>
</protein>
<comment type="caution">
    <text evidence="2">The sequence shown here is derived from an EMBL/GenBank/DDBJ whole genome shotgun (WGS) entry which is preliminary data.</text>
</comment>
<feature type="compositionally biased region" description="Polar residues" evidence="1">
    <location>
        <begin position="1"/>
        <end position="15"/>
    </location>
</feature>
<accession>A0A0W0FAD1</accession>
<evidence type="ECO:0000313" key="2">
    <source>
        <dbReference type="EMBL" id="KTB33299.1"/>
    </source>
</evidence>